<sequence length="270" mass="29260">MRIWILSTTRVATSSTPSSTAALAPRGIVSRIQRPSKIRLGGIIVIGSTSLQSESHSFLDINPKPASNCSSAPARPPLESSAATTVSTNLLQHLAGSNLKPDTSNSELSLWSGDGANELLQYTNCTKLRHHPALPPLASDGIDRVICRASSRTRAKSDGLASIVLESITRLPLRRKRSTKHTASSTCTLLRNGGQSDYFHTTNAVRKTSAKNVDSKKGYNPAMNMPFSRSSLPTKKRPIAKWRFVLEHLRRTADNPASSDHPGFPSMKPE</sequence>
<protein>
    <submittedName>
        <fullName evidence="2">Unnamed protein product</fullName>
    </submittedName>
</protein>
<accession>A0A9W6TAF7</accession>
<evidence type="ECO:0000256" key="1">
    <source>
        <dbReference type="SAM" id="MobiDB-lite"/>
    </source>
</evidence>
<organism evidence="2 3">
    <name type="scientific">Phytophthora lilii</name>
    <dbReference type="NCBI Taxonomy" id="2077276"/>
    <lineage>
        <taxon>Eukaryota</taxon>
        <taxon>Sar</taxon>
        <taxon>Stramenopiles</taxon>
        <taxon>Oomycota</taxon>
        <taxon>Peronosporomycetes</taxon>
        <taxon>Peronosporales</taxon>
        <taxon>Peronosporaceae</taxon>
        <taxon>Phytophthora</taxon>
    </lineage>
</organism>
<comment type="caution">
    <text evidence="2">The sequence shown here is derived from an EMBL/GenBank/DDBJ whole genome shotgun (WGS) entry which is preliminary data.</text>
</comment>
<evidence type="ECO:0000313" key="2">
    <source>
        <dbReference type="EMBL" id="GMF09253.1"/>
    </source>
</evidence>
<gene>
    <name evidence="2" type="ORF">Plil01_000017000</name>
</gene>
<dbReference type="OrthoDB" id="76598at2759"/>
<keyword evidence="3" id="KW-1185">Reference proteome</keyword>
<dbReference type="Proteomes" id="UP001165083">
    <property type="component" value="Unassembled WGS sequence"/>
</dbReference>
<proteinExistence type="predicted"/>
<evidence type="ECO:0000313" key="3">
    <source>
        <dbReference type="Proteomes" id="UP001165083"/>
    </source>
</evidence>
<reference evidence="2" key="1">
    <citation type="submission" date="2023-04" db="EMBL/GenBank/DDBJ databases">
        <title>Phytophthora lilii NBRC 32176.</title>
        <authorList>
            <person name="Ichikawa N."/>
            <person name="Sato H."/>
            <person name="Tonouchi N."/>
        </authorList>
    </citation>
    <scope>NUCLEOTIDE SEQUENCE</scope>
    <source>
        <strain evidence="2">NBRC 32176</strain>
    </source>
</reference>
<feature type="region of interest" description="Disordered" evidence="1">
    <location>
        <begin position="209"/>
        <end position="232"/>
    </location>
</feature>
<dbReference type="EMBL" id="BSXW01000007">
    <property type="protein sequence ID" value="GMF09253.1"/>
    <property type="molecule type" value="Genomic_DNA"/>
</dbReference>
<dbReference type="AlphaFoldDB" id="A0A9W6TAF7"/>
<name>A0A9W6TAF7_9STRA</name>